<name>A0AAN7A245_9PEZI</name>
<evidence type="ECO:0000313" key="1">
    <source>
        <dbReference type="EMBL" id="KAK4171218.1"/>
    </source>
</evidence>
<sequence>MIKDTGNKSTATDKTLIFEVGSERFALSPSLVSPGPFSKATVDDIAGRFPDVGPDIFDVLIDALYRKHEEVFNFFERSNMLRTCSVVDLAAKLHWLAVLGPYIRDTLAAIYNSYATMSEVELAAAACIANHFGDKDTLVLLIDQLAICSRLNKEGTFATTVKECLYWSDGDSLTSLSDNHAAISLSDAIKTTRLAYFRHAIDLFRSKILGKHEIEEVFDELPPSEEASILWKIRRELMGIDSTDQDITELVTYRHPRDD</sequence>
<protein>
    <submittedName>
        <fullName evidence="1">Uncharacterized protein</fullName>
    </submittedName>
</protein>
<dbReference type="EMBL" id="MU866609">
    <property type="protein sequence ID" value="KAK4171218.1"/>
    <property type="molecule type" value="Genomic_DNA"/>
</dbReference>
<evidence type="ECO:0000313" key="2">
    <source>
        <dbReference type="Proteomes" id="UP001302321"/>
    </source>
</evidence>
<proteinExistence type="predicted"/>
<keyword evidence="2" id="KW-1185">Reference proteome</keyword>
<comment type="caution">
    <text evidence="1">The sequence shown here is derived from an EMBL/GenBank/DDBJ whole genome shotgun (WGS) entry which is preliminary data.</text>
</comment>
<organism evidence="1 2">
    <name type="scientific">Triangularia setosa</name>
    <dbReference type="NCBI Taxonomy" id="2587417"/>
    <lineage>
        <taxon>Eukaryota</taxon>
        <taxon>Fungi</taxon>
        <taxon>Dikarya</taxon>
        <taxon>Ascomycota</taxon>
        <taxon>Pezizomycotina</taxon>
        <taxon>Sordariomycetes</taxon>
        <taxon>Sordariomycetidae</taxon>
        <taxon>Sordariales</taxon>
        <taxon>Podosporaceae</taxon>
        <taxon>Triangularia</taxon>
    </lineage>
</organism>
<accession>A0AAN7A245</accession>
<reference evidence="1" key="2">
    <citation type="submission" date="2023-05" db="EMBL/GenBank/DDBJ databases">
        <authorList>
            <consortium name="Lawrence Berkeley National Laboratory"/>
            <person name="Steindorff A."/>
            <person name="Hensen N."/>
            <person name="Bonometti L."/>
            <person name="Westerberg I."/>
            <person name="Brannstrom I.O."/>
            <person name="Guillou S."/>
            <person name="Cros-Aarteil S."/>
            <person name="Calhoun S."/>
            <person name="Haridas S."/>
            <person name="Kuo A."/>
            <person name="Mondo S."/>
            <person name="Pangilinan J."/>
            <person name="Riley R."/>
            <person name="Labutti K."/>
            <person name="Andreopoulos B."/>
            <person name="Lipzen A."/>
            <person name="Chen C."/>
            <person name="Yanf M."/>
            <person name="Daum C."/>
            <person name="Ng V."/>
            <person name="Clum A."/>
            <person name="Ohm R."/>
            <person name="Martin F."/>
            <person name="Silar P."/>
            <person name="Natvig D."/>
            <person name="Lalanne C."/>
            <person name="Gautier V."/>
            <person name="Ament-Velasquez S.L."/>
            <person name="Kruys A."/>
            <person name="Hutchinson M.I."/>
            <person name="Powell A.J."/>
            <person name="Barry K."/>
            <person name="Miller A.N."/>
            <person name="Grigoriev I.V."/>
            <person name="Debuchy R."/>
            <person name="Gladieux P."/>
            <person name="Thoren M.H."/>
            <person name="Johannesson H."/>
        </authorList>
    </citation>
    <scope>NUCLEOTIDE SEQUENCE</scope>
    <source>
        <strain evidence="1">CBS 892.96</strain>
    </source>
</reference>
<reference evidence="1" key="1">
    <citation type="journal article" date="2023" name="Mol. Phylogenet. Evol.">
        <title>Genome-scale phylogeny and comparative genomics of the fungal order Sordariales.</title>
        <authorList>
            <person name="Hensen N."/>
            <person name="Bonometti L."/>
            <person name="Westerberg I."/>
            <person name="Brannstrom I.O."/>
            <person name="Guillou S."/>
            <person name="Cros-Aarteil S."/>
            <person name="Calhoun S."/>
            <person name="Haridas S."/>
            <person name="Kuo A."/>
            <person name="Mondo S."/>
            <person name="Pangilinan J."/>
            <person name="Riley R."/>
            <person name="LaButti K."/>
            <person name="Andreopoulos B."/>
            <person name="Lipzen A."/>
            <person name="Chen C."/>
            <person name="Yan M."/>
            <person name="Daum C."/>
            <person name="Ng V."/>
            <person name="Clum A."/>
            <person name="Steindorff A."/>
            <person name="Ohm R.A."/>
            <person name="Martin F."/>
            <person name="Silar P."/>
            <person name="Natvig D.O."/>
            <person name="Lalanne C."/>
            <person name="Gautier V."/>
            <person name="Ament-Velasquez S.L."/>
            <person name="Kruys A."/>
            <person name="Hutchinson M.I."/>
            <person name="Powell A.J."/>
            <person name="Barry K."/>
            <person name="Miller A.N."/>
            <person name="Grigoriev I.V."/>
            <person name="Debuchy R."/>
            <person name="Gladieux P."/>
            <person name="Hiltunen Thoren M."/>
            <person name="Johannesson H."/>
        </authorList>
    </citation>
    <scope>NUCLEOTIDE SEQUENCE</scope>
    <source>
        <strain evidence="1">CBS 892.96</strain>
    </source>
</reference>
<dbReference type="Proteomes" id="UP001302321">
    <property type="component" value="Unassembled WGS sequence"/>
</dbReference>
<dbReference type="AlphaFoldDB" id="A0AAN7A245"/>
<gene>
    <name evidence="1" type="ORF">QBC36DRAFT_315996</name>
</gene>